<keyword evidence="2" id="KW-1185">Reference proteome</keyword>
<protein>
    <submittedName>
        <fullName evidence="1">Uncharacterized protein</fullName>
    </submittedName>
</protein>
<evidence type="ECO:0000313" key="1">
    <source>
        <dbReference type="EnsemblMetazoa" id="PPAI013165-PA"/>
    </source>
</evidence>
<sequence length="237" mass="27159">MAEPAKHSMSWKCWDSFAQLSNSVRFIGCNVMDFDDRAPLNIYTYITMFLNVVLALMGVNYMWLYSNNMKSIAEAMFTVTLSLQAATKIYMIISDIKTVIQVVIQVVDFVHDFEDNPRVCSIFQRYVNICNWWRPNIFRFYTFLISGLSVGCIILAVVTKTKILHLGGVLPFINHETNAGYIVNFAVYIIISFYGAYGYFASDYSYLNTMAMACAQIETIAVVCKDLTNVFGRERIW</sequence>
<proteinExistence type="predicted"/>
<reference evidence="1" key="1">
    <citation type="submission" date="2022-08" db="UniProtKB">
        <authorList>
            <consortium name="EnsemblMetazoa"/>
        </authorList>
    </citation>
    <scope>IDENTIFICATION</scope>
    <source>
        <strain evidence="1">Israel</strain>
    </source>
</reference>
<dbReference type="AlphaFoldDB" id="A0A3F2ZEA4"/>
<dbReference type="EnsemblMetazoa" id="PPAI013165-RA">
    <property type="protein sequence ID" value="PPAI013165-PA"/>
    <property type="gene ID" value="PPAI013165"/>
</dbReference>
<accession>A0A3F2ZEA4</accession>
<dbReference type="EMBL" id="AJVK01015640">
    <property type="status" value="NOT_ANNOTATED_CDS"/>
    <property type="molecule type" value="Genomic_DNA"/>
</dbReference>
<name>A0A3F2ZEA4_PHLPP</name>
<organism evidence="1 2">
    <name type="scientific">Phlebotomus papatasi</name>
    <name type="common">Sandfly</name>
    <dbReference type="NCBI Taxonomy" id="29031"/>
    <lineage>
        <taxon>Eukaryota</taxon>
        <taxon>Metazoa</taxon>
        <taxon>Ecdysozoa</taxon>
        <taxon>Arthropoda</taxon>
        <taxon>Hexapoda</taxon>
        <taxon>Insecta</taxon>
        <taxon>Pterygota</taxon>
        <taxon>Neoptera</taxon>
        <taxon>Endopterygota</taxon>
        <taxon>Diptera</taxon>
        <taxon>Nematocera</taxon>
        <taxon>Psychodoidea</taxon>
        <taxon>Psychodidae</taxon>
        <taxon>Phlebotomus</taxon>
        <taxon>Phlebotomus</taxon>
    </lineage>
</organism>
<dbReference type="Proteomes" id="UP000092462">
    <property type="component" value="Unassembled WGS sequence"/>
</dbReference>
<dbReference type="VEuPathDB" id="VectorBase:PPAI013165"/>
<evidence type="ECO:0000313" key="2">
    <source>
        <dbReference type="Proteomes" id="UP000092462"/>
    </source>
</evidence>